<comment type="caution">
    <text evidence="2">The sequence shown here is derived from an EMBL/GenBank/DDBJ whole genome shotgun (WGS) entry which is preliminary data.</text>
</comment>
<gene>
    <name evidence="2" type="ORF">MVEN_01504500</name>
</gene>
<name>A0A8H6XTY6_9AGAR</name>
<feature type="region of interest" description="Disordered" evidence="1">
    <location>
        <begin position="126"/>
        <end position="170"/>
    </location>
</feature>
<dbReference type="EMBL" id="JACAZI010000012">
    <property type="protein sequence ID" value="KAF7347483.1"/>
    <property type="molecule type" value="Genomic_DNA"/>
</dbReference>
<accession>A0A8H6XTY6</accession>
<protein>
    <submittedName>
        <fullName evidence="2">Uncharacterized protein</fullName>
    </submittedName>
</protein>
<evidence type="ECO:0000313" key="2">
    <source>
        <dbReference type="EMBL" id="KAF7347483.1"/>
    </source>
</evidence>
<dbReference type="Proteomes" id="UP000620124">
    <property type="component" value="Unassembled WGS sequence"/>
</dbReference>
<organism evidence="2 3">
    <name type="scientific">Mycena venus</name>
    <dbReference type="NCBI Taxonomy" id="2733690"/>
    <lineage>
        <taxon>Eukaryota</taxon>
        <taxon>Fungi</taxon>
        <taxon>Dikarya</taxon>
        <taxon>Basidiomycota</taxon>
        <taxon>Agaricomycotina</taxon>
        <taxon>Agaricomycetes</taxon>
        <taxon>Agaricomycetidae</taxon>
        <taxon>Agaricales</taxon>
        <taxon>Marasmiineae</taxon>
        <taxon>Mycenaceae</taxon>
        <taxon>Mycena</taxon>
    </lineage>
</organism>
<proteinExistence type="predicted"/>
<dbReference type="AlphaFoldDB" id="A0A8H6XTY6"/>
<dbReference type="OrthoDB" id="2922908at2759"/>
<evidence type="ECO:0000256" key="1">
    <source>
        <dbReference type="SAM" id="MobiDB-lite"/>
    </source>
</evidence>
<evidence type="ECO:0000313" key="3">
    <source>
        <dbReference type="Proteomes" id="UP000620124"/>
    </source>
</evidence>
<feature type="compositionally biased region" description="Polar residues" evidence="1">
    <location>
        <begin position="158"/>
        <end position="167"/>
    </location>
</feature>
<sequence>MVAKSVVGWLCIRRWKLQTNCYFRESHCMASLTISYGYSRLARPKTPSNHFLTKLGLYVPPELFHHIGKSLAAILEAKATIMDDGKAWAQVTAQGAALCVLTKWPSVINTLADGLRWQFVHVSKTPDQESARSRSSRTGSASASASNALANESRRTSQRPTAPTTPAVSDKAAGTRILNIFQRRDLAIVLRPLTLSILEPAEEFERLAAVA</sequence>
<feature type="compositionally biased region" description="Low complexity" evidence="1">
    <location>
        <begin position="136"/>
        <end position="151"/>
    </location>
</feature>
<keyword evidence="3" id="KW-1185">Reference proteome</keyword>
<reference evidence="2" key="1">
    <citation type="submission" date="2020-05" db="EMBL/GenBank/DDBJ databases">
        <title>Mycena genomes resolve the evolution of fungal bioluminescence.</title>
        <authorList>
            <person name="Tsai I.J."/>
        </authorList>
    </citation>
    <scope>NUCLEOTIDE SEQUENCE</scope>
    <source>
        <strain evidence="2">CCC161011</strain>
    </source>
</reference>